<protein>
    <submittedName>
        <fullName evidence="1">Uncharacterized protein</fullName>
    </submittedName>
</protein>
<name>A0AAW7DUE8_9GAMM</name>
<gene>
    <name evidence="1" type="ORF">HX099_11430</name>
</gene>
<dbReference type="RefSeq" id="WP_286594514.1">
    <property type="nucleotide sequence ID" value="NZ_JACANB010000013.1"/>
</dbReference>
<reference evidence="1" key="2">
    <citation type="journal article" date="2022" name="Sci. Total Environ.">
        <title>Prevalence, transmission, and molecular epidemiology of tet(X)-positive bacteria among humans, animals, and environmental niches in China: An epidemiological, and genomic-based study.</title>
        <authorList>
            <person name="Dong N."/>
            <person name="Zeng Y."/>
            <person name="Cai C."/>
            <person name="Sun C."/>
            <person name="Lu J."/>
            <person name="Liu C."/>
            <person name="Zhou H."/>
            <person name="Sun Q."/>
            <person name="Shu L."/>
            <person name="Wang H."/>
            <person name="Wang Y."/>
            <person name="Wang S."/>
            <person name="Wu C."/>
            <person name="Chan E.W."/>
            <person name="Chen G."/>
            <person name="Shen Z."/>
            <person name="Chen S."/>
            <person name="Zhang R."/>
        </authorList>
    </citation>
    <scope>NUCLEOTIDE SEQUENCE</scope>
    <source>
        <strain evidence="1">DF46-2-2</strain>
    </source>
</reference>
<dbReference type="Proteomes" id="UP001173465">
    <property type="component" value="Unassembled WGS sequence"/>
</dbReference>
<proteinExistence type="predicted"/>
<reference evidence="1" key="1">
    <citation type="submission" date="2020-06" db="EMBL/GenBank/DDBJ databases">
        <authorList>
            <person name="Dong N."/>
        </authorList>
    </citation>
    <scope>NUCLEOTIDE SEQUENCE</scope>
    <source>
        <strain evidence="1">DF46-2-2</strain>
    </source>
</reference>
<evidence type="ECO:0000313" key="2">
    <source>
        <dbReference type="Proteomes" id="UP001173465"/>
    </source>
</evidence>
<organism evidence="1 2">
    <name type="scientific">Thiopseudomonas alkaliphila</name>
    <dbReference type="NCBI Taxonomy" id="1697053"/>
    <lineage>
        <taxon>Bacteria</taxon>
        <taxon>Pseudomonadati</taxon>
        <taxon>Pseudomonadota</taxon>
        <taxon>Gammaproteobacteria</taxon>
        <taxon>Pseudomonadales</taxon>
        <taxon>Pseudomonadaceae</taxon>
        <taxon>Thiopseudomonas</taxon>
    </lineage>
</organism>
<comment type="caution">
    <text evidence="1">The sequence shown here is derived from an EMBL/GenBank/DDBJ whole genome shotgun (WGS) entry which is preliminary data.</text>
</comment>
<accession>A0AAW7DUE8</accession>
<evidence type="ECO:0000313" key="1">
    <source>
        <dbReference type="EMBL" id="MDM1697262.1"/>
    </source>
</evidence>
<sequence>MLGLLSAGIALGSGLLSTVGAAIGSACSAIGGAVLSTGGVLLDAISRGLPVVEKICDIALAVGKGVGLFSPEQSECDMYELGMRAERSVEEGVHSEQFDSNQAYIDHLREEIELGKEDLDKLDKLSDEDKLKYACIGSAVTIAGIKEQFKIDIPETFWLASIDVGIGREQIKPMLDVFEQEQVKPDIDGFLNGGLPSDLQHKIYDLIDSRLGEVLGNEIIEKLLN</sequence>
<dbReference type="EMBL" id="JACANB010000013">
    <property type="protein sequence ID" value="MDM1697262.1"/>
    <property type="molecule type" value="Genomic_DNA"/>
</dbReference>
<dbReference type="AlphaFoldDB" id="A0AAW7DUE8"/>